<keyword evidence="1" id="KW-1133">Transmembrane helix</keyword>
<organism evidence="2 3">
    <name type="scientific">Labilithrix luteola</name>
    <dbReference type="NCBI Taxonomy" id="1391654"/>
    <lineage>
        <taxon>Bacteria</taxon>
        <taxon>Pseudomonadati</taxon>
        <taxon>Myxococcota</taxon>
        <taxon>Polyangia</taxon>
        <taxon>Polyangiales</taxon>
        <taxon>Labilitrichaceae</taxon>
        <taxon>Labilithrix</taxon>
    </lineage>
</organism>
<dbReference type="KEGG" id="llu:AKJ09_05884"/>
<evidence type="ECO:0000313" key="3">
    <source>
        <dbReference type="Proteomes" id="UP000064967"/>
    </source>
</evidence>
<name>A0A0K1Q0C6_9BACT</name>
<dbReference type="AlphaFoldDB" id="A0A0K1Q0C6"/>
<keyword evidence="1" id="KW-0812">Transmembrane</keyword>
<protein>
    <submittedName>
        <fullName evidence="2">Uncharacterized protein</fullName>
    </submittedName>
</protein>
<dbReference type="EMBL" id="CP012333">
    <property type="protein sequence ID" value="AKU99220.1"/>
    <property type="molecule type" value="Genomic_DNA"/>
</dbReference>
<dbReference type="Proteomes" id="UP000064967">
    <property type="component" value="Chromosome"/>
</dbReference>
<keyword evidence="1" id="KW-0472">Membrane</keyword>
<sequence>MQKALLISILGVTILIPLVSARGGSLKSAVRRSFIATGVFCTLYWLGLLFVYPNLTKSQPGGTTQSTSGTSP</sequence>
<reference evidence="2 3" key="1">
    <citation type="submission" date="2015-08" db="EMBL/GenBank/DDBJ databases">
        <authorList>
            <person name="Babu N.S."/>
            <person name="Beckwith C.J."/>
            <person name="Beseler K.G."/>
            <person name="Brison A."/>
            <person name="Carone J.V."/>
            <person name="Caskin T.P."/>
            <person name="Diamond M."/>
            <person name="Durham M.E."/>
            <person name="Foxe J.M."/>
            <person name="Go M."/>
            <person name="Henderson B.A."/>
            <person name="Jones I.B."/>
            <person name="McGettigan J.A."/>
            <person name="Micheletti S.J."/>
            <person name="Nasrallah M.E."/>
            <person name="Ortiz D."/>
            <person name="Piller C.R."/>
            <person name="Privatt S.R."/>
            <person name="Schneider S.L."/>
            <person name="Sharp S."/>
            <person name="Smith T.C."/>
            <person name="Stanton J.D."/>
            <person name="Ullery H.E."/>
            <person name="Wilson R.J."/>
            <person name="Serrano M.G."/>
            <person name="Buck G."/>
            <person name="Lee V."/>
            <person name="Wang Y."/>
            <person name="Carvalho R."/>
            <person name="Voegtly L."/>
            <person name="Shi R."/>
            <person name="Duckworth R."/>
            <person name="Johnson A."/>
            <person name="Loviza R."/>
            <person name="Walstead R."/>
            <person name="Shah Z."/>
            <person name="Kiflezghi M."/>
            <person name="Wade K."/>
            <person name="Ball S.L."/>
            <person name="Bradley K.W."/>
            <person name="Asai D.J."/>
            <person name="Bowman C.A."/>
            <person name="Russell D.A."/>
            <person name="Pope W.H."/>
            <person name="Jacobs-Sera D."/>
            <person name="Hendrix R.W."/>
            <person name="Hatfull G.F."/>
        </authorList>
    </citation>
    <scope>NUCLEOTIDE SEQUENCE [LARGE SCALE GENOMIC DNA]</scope>
    <source>
        <strain evidence="2 3">DSM 27648</strain>
    </source>
</reference>
<dbReference type="STRING" id="1391654.AKJ09_05884"/>
<proteinExistence type="predicted"/>
<evidence type="ECO:0000256" key="1">
    <source>
        <dbReference type="SAM" id="Phobius"/>
    </source>
</evidence>
<keyword evidence="3" id="KW-1185">Reference proteome</keyword>
<dbReference type="RefSeq" id="WP_146650576.1">
    <property type="nucleotide sequence ID" value="NZ_CP012333.1"/>
</dbReference>
<feature type="transmembrane region" description="Helical" evidence="1">
    <location>
        <begin position="31"/>
        <end position="52"/>
    </location>
</feature>
<accession>A0A0K1Q0C6</accession>
<gene>
    <name evidence="2" type="ORF">AKJ09_05884</name>
</gene>
<evidence type="ECO:0000313" key="2">
    <source>
        <dbReference type="EMBL" id="AKU99220.1"/>
    </source>
</evidence>